<evidence type="ECO:0000313" key="2">
    <source>
        <dbReference type="Proteomes" id="UP000184212"/>
    </source>
</evidence>
<gene>
    <name evidence="1" type="ORF">SAMN04488109_3230</name>
</gene>
<protein>
    <submittedName>
        <fullName evidence="1">Uncharacterized protein</fullName>
    </submittedName>
</protein>
<organism evidence="1 2">
    <name type="scientific">Chryseolinea serpens</name>
    <dbReference type="NCBI Taxonomy" id="947013"/>
    <lineage>
        <taxon>Bacteria</taxon>
        <taxon>Pseudomonadati</taxon>
        <taxon>Bacteroidota</taxon>
        <taxon>Cytophagia</taxon>
        <taxon>Cytophagales</taxon>
        <taxon>Fulvivirgaceae</taxon>
        <taxon>Chryseolinea</taxon>
    </lineage>
</organism>
<reference evidence="1 2" key="1">
    <citation type="submission" date="2016-11" db="EMBL/GenBank/DDBJ databases">
        <authorList>
            <person name="Jaros S."/>
            <person name="Januszkiewicz K."/>
            <person name="Wedrychowicz H."/>
        </authorList>
    </citation>
    <scope>NUCLEOTIDE SEQUENCE [LARGE SCALE GENOMIC DNA]</scope>
    <source>
        <strain evidence="1 2">DSM 24574</strain>
    </source>
</reference>
<accession>A0A1M5R7I8</accession>
<dbReference type="AlphaFoldDB" id="A0A1M5R7I8"/>
<sequence length="157" mass="18004">MSDARWNAIDRRLRSAAILVSLLSIPWPSSGQVGKIYIKGTAREVITGEIDHFEFNPSDTTLTAASFEYLNKFGSFYNDSLSRNYSYLIVLDLESTEEDKWANANLSCPRLLAVFNYLQKNFKVDGSKFRGRYRETITHICYAHIAPTKRPAKKRKK</sequence>
<proteinExistence type="predicted"/>
<dbReference type="Proteomes" id="UP000184212">
    <property type="component" value="Unassembled WGS sequence"/>
</dbReference>
<dbReference type="STRING" id="947013.SAMN04488109_3230"/>
<dbReference type="EMBL" id="FQWQ01000002">
    <property type="protein sequence ID" value="SHH22138.1"/>
    <property type="molecule type" value="Genomic_DNA"/>
</dbReference>
<keyword evidence="2" id="KW-1185">Reference proteome</keyword>
<name>A0A1M5R7I8_9BACT</name>
<evidence type="ECO:0000313" key="1">
    <source>
        <dbReference type="EMBL" id="SHH22138.1"/>
    </source>
</evidence>